<evidence type="ECO:0000313" key="2">
    <source>
        <dbReference type="Proteomes" id="UP001345963"/>
    </source>
</evidence>
<accession>A0ABU7AVL1</accession>
<dbReference type="Proteomes" id="UP001345963">
    <property type="component" value="Unassembled WGS sequence"/>
</dbReference>
<comment type="caution">
    <text evidence="1">The sequence shown here is derived from an EMBL/GenBank/DDBJ whole genome shotgun (WGS) entry which is preliminary data.</text>
</comment>
<name>A0ABU7AVL1_9TELE</name>
<reference evidence="1 2" key="1">
    <citation type="submission" date="2021-07" db="EMBL/GenBank/DDBJ databases">
        <authorList>
            <person name="Palmer J.M."/>
        </authorList>
    </citation>
    <scope>NUCLEOTIDE SEQUENCE [LARGE SCALE GENOMIC DNA]</scope>
    <source>
        <strain evidence="1 2">AT_MEX2019</strain>
        <tissue evidence="1">Muscle</tissue>
    </source>
</reference>
<evidence type="ECO:0000313" key="1">
    <source>
        <dbReference type="EMBL" id="MED6242301.1"/>
    </source>
</evidence>
<proteinExistence type="predicted"/>
<gene>
    <name evidence="1" type="ORF">ATANTOWER_002740</name>
</gene>
<keyword evidence="2" id="KW-1185">Reference proteome</keyword>
<organism evidence="1 2">
    <name type="scientific">Ataeniobius toweri</name>
    <dbReference type="NCBI Taxonomy" id="208326"/>
    <lineage>
        <taxon>Eukaryota</taxon>
        <taxon>Metazoa</taxon>
        <taxon>Chordata</taxon>
        <taxon>Craniata</taxon>
        <taxon>Vertebrata</taxon>
        <taxon>Euteleostomi</taxon>
        <taxon>Actinopterygii</taxon>
        <taxon>Neopterygii</taxon>
        <taxon>Teleostei</taxon>
        <taxon>Neoteleostei</taxon>
        <taxon>Acanthomorphata</taxon>
        <taxon>Ovalentaria</taxon>
        <taxon>Atherinomorphae</taxon>
        <taxon>Cyprinodontiformes</taxon>
        <taxon>Goodeidae</taxon>
        <taxon>Ataeniobius</taxon>
    </lineage>
</organism>
<protein>
    <submittedName>
        <fullName evidence="1">Uncharacterized protein</fullName>
    </submittedName>
</protein>
<sequence length="117" mass="13445">MSNIQLKTNFTMVKSLQLCTFKVLVLIIAMAEMKTTLIKPTIVTSSGKRLSFTSSRQQLLSSLLLLPHTLYIRTPEPFLISSGWAVVQIIIPVDHFIYEKKYIRHSCMYNNTNIIRI</sequence>
<dbReference type="EMBL" id="JAHUTI010030785">
    <property type="protein sequence ID" value="MED6242301.1"/>
    <property type="molecule type" value="Genomic_DNA"/>
</dbReference>